<sequence length="152" mass="17001">MTENHDRPLGFWLKLVDSLIAEQFAFALEEHGVTRLQWQLLNTLAKKPATHNELTHTLGPFLTPTPPDEPDTLDEHLAELIESGWIVSDGSILSLTEQGSTGWEKLNEVVTNMREASSSGITEEQYTTTVRSLQRMAENLGWDGSSPEGERQ</sequence>
<protein>
    <submittedName>
        <fullName evidence="1">DNA-binding MarR family transcriptional regulator</fullName>
    </submittedName>
</protein>
<dbReference type="GO" id="GO:0003677">
    <property type="term" value="F:DNA binding"/>
    <property type="evidence" value="ECO:0007669"/>
    <property type="project" value="UniProtKB-KW"/>
</dbReference>
<proteinExistence type="predicted"/>
<dbReference type="InterPro" id="IPR036388">
    <property type="entry name" value="WH-like_DNA-bd_sf"/>
</dbReference>
<dbReference type="EMBL" id="SHLA01000001">
    <property type="protein sequence ID" value="RZU63462.1"/>
    <property type="molecule type" value="Genomic_DNA"/>
</dbReference>
<organism evidence="1 2">
    <name type="scientific">Zhihengliuella halotolerans</name>
    <dbReference type="NCBI Taxonomy" id="370736"/>
    <lineage>
        <taxon>Bacteria</taxon>
        <taxon>Bacillati</taxon>
        <taxon>Actinomycetota</taxon>
        <taxon>Actinomycetes</taxon>
        <taxon>Micrococcales</taxon>
        <taxon>Micrococcaceae</taxon>
        <taxon>Zhihengliuella</taxon>
    </lineage>
</organism>
<keyword evidence="2" id="KW-1185">Reference proteome</keyword>
<dbReference type="Gene3D" id="1.10.10.10">
    <property type="entry name" value="Winged helix-like DNA-binding domain superfamily/Winged helix DNA-binding domain"/>
    <property type="match status" value="1"/>
</dbReference>
<dbReference type="RefSeq" id="WP_130451824.1">
    <property type="nucleotide sequence ID" value="NZ_SHLA01000001.1"/>
</dbReference>
<reference evidence="1 2" key="1">
    <citation type="submission" date="2019-02" db="EMBL/GenBank/DDBJ databases">
        <title>Sequencing the genomes of 1000 actinobacteria strains.</title>
        <authorList>
            <person name="Klenk H.-P."/>
        </authorList>
    </citation>
    <scope>NUCLEOTIDE SEQUENCE [LARGE SCALE GENOMIC DNA]</scope>
    <source>
        <strain evidence="1 2">DSM 17364</strain>
    </source>
</reference>
<gene>
    <name evidence="1" type="ORF">EV380_3083</name>
</gene>
<comment type="caution">
    <text evidence="1">The sequence shown here is derived from an EMBL/GenBank/DDBJ whole genome shotgun (WGS) entry which is preliminary data.</text>
</comment>
<dbReference type="Proteomes" id="UP000292685">
    <property type="component" value="Unassembled WGS sequence"/>
</dbReference>
<accession>A0A4Q8AGG7</accession>
<dbReference type="SUPFAM" id="SSF46785">
    <property type="entry name" value="Winged helix' DNA-binding domain"/>
    <property type="match status" value="1"/>
</dbReference>
<dbReference type="InterPro" id="IPR036390">
    <property type="entry name" value="WH_DNA-bd_sf"/>
</dbReference>
<evidence type="ECO:0000313" key="1">
    <source>
        <dbReference type="EMBL" id="RZU63462.1"/>
    </source>
</evidence>
<keyword evidence="1" id="KW-0238">DNA-binding</keyword>
<name>A0A4Q8AGG7_9MICC</name>
<dbReference type="OrthoDB" id="3697068at2"/>
<evidence type="ECO:0000313" key="2">
    <source>
        <dbReference type="Proteomes" id="UP000292685"/>
    </source>
</evidence>
<dbReference type="AlphaFoldDB" id="A0A4Q8AGG7"/>